<dbReference type="EMBL" id="LR778175">
    <property type="protein sequence ID" value="CAB1275091.1"/>
    <property type="molecule type" value="Genomic_DNA"/>
</dbReference>
<reference evidence="2 3" key="1">
    <citation type="submission" date="2020-03" db="EMBL/GenBank/DDBJ databases">
        <authorList>
            <person name="Picone N."/>
        </authorList>
    </citation>
    <scope>NUCLEOTIDE SEQUENCE [LARGE SCALE GENOMIC DNA]</scope>
    <source>
        <strain evidence="2">NSCAC1</strain>
    </source>
</reference>
<dbReference type="KEGG" id="ntg:NSCAC_0493"/>
<evidence type="ECO:0000313" key="2">
    <source>
        <dbReference type="EMBL" id="CAB1275091.1"/>
    </source>
</evidence>
<organism evidence="2 3">
    <name type="scientific">Candidatus Nitrosacidococcus tergens</name>
    <dbReference type="NCBI Taxonomy" id="553981"/>
    <lineage>
        <taxon>Bacteria</taxon>
        <taxon>Pseudomonadati</taxon>
        <taxon>Pseudomonadota</taxon>
        <taxon>Gammaproteobacteria</taxon>
        <taxon>Chromatiales</taxon>
        <taxon>Chromatiaceae</taxon>
        <taxon>Candidatus Nitrosacidococcus</taxon>
    </lineage>
</organism>
<dbReference type="AlphaFoldDB" id="A0A7G1Q899"/>
<feature type="chain" id="PRO_5028980959" evidence="1">
    <location>
        <begin position="23"/>
        <end position="251"/>
    </location>
</feature>
<proteinExistence type="predicted"/>
<keyword evidence="1" id="KW-0732">Signal</keyword>
<name>A0A7G1Q899_9GAMM</name>
<keyword evidence="3" id="KW-1185">Reference proteome</keyword>
<evidence type="ECO:0000256" key="1">
    <source>
        <dbReference type="SAM" id="SignalP"/>
    </source>
</evidence>
<accession>A0A7G1Q899</accession>
<feature type="signal peptide" evidence="1">
    <location>
        <begin position="1"/>
        <end position="22"/>
    </location>
</feature>
<dbReference type="Proteomes" id="UP000516072">
    <property type="component" value="Chromosome"/>
</dbReference>
<gene>
    <name evidence="2" type="ORF">NSCAC_0493</name>
</gene>
<protein>
    <submittedName>
        <fullName evidence="2">Uncharacterized protein</fullName>
    </submittedName>
</protein>
<sequence>MKKNNFIMICAGFYALSQAVMAHTTISDNAVEGVTLNTSDAISHGCEYGTKPEMLPVIAQSVVFPNGPDDLVYRSDDPNQEAVNLGDVLSGGAHSHGIINPTLIQNKDIFDQVEQIRDSSGVLRAFHYTNSENSATGGNLPLDTKGLVPFALTGVTFTPESCANKVNVHIAIVDWCTQKPGNRRNNPWFGHATTTFNQADKIPDGFWPNLTISRNVDNNPLPPSCGEGYSITMEPSDTSIDQYLPIPGFIP</sequence>
<evidence type="ECO:0000313" key="3">
    <source>
        <dbReference type="Proteomes" id="UP000516072"/>
    </source>
</evidence>
<dbReference type="RefSeq" id="WP_197744846.1">
    <property type="nucleotide sequence ID" value="NZ_LR778175.1"/>
</dbReference>